<reference evidence="2" key="1">
    <citation type="submission" date="2012-04" db="EMBL/GenBank/DDBJ databases">
        <title>The Genome Sequence of Fusarium oxysporum melonis.</title>
        <authorList>
            <consortium name="The Broad Institute Genome Sequencing Platform"/>
            <person name="Ma L.-J."/>
            <person name="Gale L.R."/>
            <person name="Schwartz D.C."/>
            <person name="Zhou S."/>
            <person name="Corby-Kistler H."/>
            <person name="Young S.K."/>
            <person name="Zeng Q."/>
            <person name="Gargeya S."/>
            <person name="Fitzgerald M."/>
            <person name="Haas B."/>
            <person name="Abouelleil A."/>
            <person name="Alvarado L."/>
            <person name="Arachchi H.M."/>
            <person name="Berlin A."/>
            <person name="Brown A."/>
            <person name="Chapman S.B."/>
            <person name="Chen Z."/>
            <person name="Dunbar C."/>
            <person name="Freedman E."/>
            <person name="Gearin G."/>
            <person name="Goldberg J."/>
            <person name="Griggs A."/>
            <person name="Gujja S."/>
            <person name="Heiman D."/>
            <person name="Howarth C."/>
            <person name="Larson L."/>
            <person name="Lui A."/>
            <person name="MacDonald P.J.P."/>
            <person name="Montmayeur A."/>
            <person name="Murphy C."/>
            <person name="Neiman D."/>
            <person name="Pearson M."/>
            <person name="Priest M."/>
            <person name="Roberts A."/>
            <person name="Saif S."/>
            <person name="Shea T."/>
            <person name="Shenoy N."/>
            <person name="Sisk P."/>
            <person name="Stolte C."/>
            <person name="Sykes S."/>
            <person name="Wortman J."/>
            <person name="Nusbaum C."/>
            <person name="Birren B."/>
        </authorList>
    </citation>
    <scope>NUCLEOTIDE SEQUENCE</scope>
    <source>
        <strain evidence="2">26406</strain>
    </source>
</reference>
<reference evidence="2" key="2">
    <citation type="submission" date="2012-05" db="EMBL/GenBank/DDBJ databases">
        <title>Annotation of the Genome Sequence of Fusarium oxysporum f. sp. melonis 26406.</title>
        <authorList>
            <consortium name="The Broad Institute Genomics Platform"/>
            <person name="Ma L.-J."/>
            <person name="Corby-Kistler H."/>
            <person name="Broz K."/>
            <person name="Gale L.R."/>
            <person name="Jonkers W."/>
            <person name="O'Donnell K."/>
            <person name="Ploetz R."/>
            <person name="Steinberg C."/>
            <person name="Schwartz D.C."/>
            <person name="VanEtten H."/>
            <person name="Zhou S."/>
            <person name="Young S.K."/>
            <person name="Zeng Q."/>
            <person name="Gargeya S."/>
            <person name="Fitzgerald M."/>
            <person name="Abouelleil A."/>
            <person name="Alvarado L."/>
            <person name="Chapman S.B."/>
            <person name="Gainer-Dewar J."/>
            <person name="Goldberg J."/>
            <person name="Griggs A."/>
            <person name="Gujja S."/>
            <person name="Hansen M."/>
            <person name="Howarth C."/>
            <person name="Imamovic A."/>
            <person name="Ireland A."/>
            <person name="Larimer J."/>
            <person name="McCowan C."/>
            <person name="Murphy C."/>
            <person name="Pearson M."/>
            <person name="Poon T.W."/>
            <person name="Priest M."/>
            <person name="Roberts A."/>
            <person name="Saif S."/>
            <person name="Shea T."/>
            <person name="Sykes S."/>
            <person name="Wortman J."/>
            <person name="Nusbaum C."/>
            <person name="Birren B."/>
        </authorList>
    </citation>
    <scope>NUCLEOTIDE SEQUENCE</scope>
    <source>
        <strain evidence="2">26406</strain>
    </source>
</reference>
<evidence type="ECO:0000313" key="2">
    <source>
        <dbReference type="EMBL" id="EXK25647.1"/>
    </source>
</evidence>
<feature type="signal peptide" evidence="1">
    <location>
        <begin position="1"/>
        <end position="20"/>
    </location>
</feature>
<dbReference type="HOGENOM" id="CLU_050832_0_1_1"/>
<dbReference type="SUPFAM" id="SSF50494">
    <property type="entry name" value="Trypsin-like serine proteases"/>
    <property type="match status" value="1"/>
</dbReference>
<dbReference type="AlphaFoldDB" id="W9ZAM9"/>
<dbReference type="Proteomes" id="UP000030703">
    <property type="component" value="Unassembled WGS sequence"/>
</dbReference>
<dbReference type="InterPro" id="IPR009003">
    <property type="entry name" value="Peptidase_S1_PA"/>
</dbReference>
<organism evidence="2">
    <name type="scientific">Fusarium oxysporum f. sp. melonis 26406</name>
    <dbReference type="NCBI Taxonomy" id="1089452"/>
    <lineage>
        <taxon>Eukaryota</taxon>
        <taxon>Fungi</taxon>
        <taxon>Dikarya</taxon>
        <taxon>Ascomycota</taxon>
        <taxon>Pezizomycotina</taxon>
        <taxon>Sordariomycetes</taxon>
        <taxon>Hypocreomycetidae</taxon>
        <taxon>Hypocreales</taxon>
        <taxon>Nectriaceae</taxon>
        <taxon>Fusarium</taxon>
        <taxon>Fusarium oxysporum species complex</taxon>
    </lineage>
</organism>
<evidence type="ECO:0008006" key="3">
    <source>
        <dbReference type="Google" id="ProtNLM"/>
    </source>
</evidence>
<accession>W9ZAM9</accession>
<dbReference type="OrthoDB" id="10037376at2759"/>
<dbReference type="EMBL" id="JH659389">
    <property type="protein sequence ID" value="EXK25647.1"/>
    <property type="molecule type" value="Genomic_DNA"/>
</dbReference>
<protein>
    <recommendedName>
        <fullName evidence="3">Peptidase S1 domain-containing protein</fullName>
    </recommendedName>
</protein>
<gene>
    <name evidence="2" type="ORF">FOMG_17684</name>
</gene>
<dbReference type="VEuPathDB" id="FungiDB:FOMG_17684"/>
<dbReference type="Gene3D" id="2.40.10.10">
    <property type="entry name" value="Trypsin-like serine proteases"/>
    <property type="match status" value="2"/>
</dbReference>
<sequence>MARLRHLLAIVLAAATCAAAAPKSTATKDSAVVHPMVTTTVEQKEVHDYWTSARIAHIGRDPSASDPISVPLCQRYRGAEFNAQGAIDKTVGRLFFSSTLPDGCDLDSSCTATLLQSKNKATLVTAGHCSSAGTNTVAFIGYNKNLLWVPGFRDGKAPHGTFTVHSADEDALIGNDRSFLILNSDARGRAAGETLGPGQRIKFGRAPSGYLQALGYPRYVASGPADLPQRGLPAFTGQRVASCNGTAIKYEYGHGLTGIPCLMGGGASGGPELENLDISTGVGTVVAVHSINDEVIKGSERVEYLWGVPVTDETSEMLYSAAQGITPLLH</sequence>
<name>W9ZAM9_FUSOX</name>
<feature type="chain" id="PRO_5004934132" description="Peptidase S1 domain-containing protein" evidence="1">
    <location>
        <begin position="21"/>
        <end position="330"/>
    </location>
</feature>
<keyword evidence="1" id="KW-0732">Signal</keyword>
<evidence type="ECO:0000256" key="1">
    <source>
        <dbReference type="SAM" id="SignalP"/>
    </source>
</evidence>
<proteinExistence type="predicted"/>
<dbReference type="InterPro" id="IPR043504">
    <property type="entry name" value="Peptidase_S1_PA_chymotrypsin"/>
</dbReference>